<sequence>MRRFVLLCAMLLVVVGCTNKEKVTMPENAPDYLQENDFTSINWKDKAVEFGDRAIIGNANKSGVIGANMPSLNTQKWIWHLWGIEGNGNTELTVVGYHRDTETIQPILVDGWSTGLGGPANGADAHSPSSVKIPSSGEWAILLYTNGKYFDTLIYDIQE</sequence>
<dbReference type="PROSITE" id="PS51257">
    <property type="entry name" value="PROKAR_LIPOPROTEIN"/>
    <property type="match status" value="1"/>
</dbReference>
<keyword evidence="1" id="KW-0732">Signal</keyword>
<dbReference type="AlphaFoldDB" id="A0A1E4R0L9"/>
<gene>
    <name evidence="2" type="ORF">BG258_18245</name>
</gene>
<proteinExistence type="predicted"/>
<name>A0A1E4R0L9_9BACI</name>
<dbReference type="Proteomes" id="UP000094784">
    <property type="component" value="Unassembled WGS sequence"/>
</dbReference>
<protein>
    <recommendedName>
        <fullName evidence="4">DUF4871 domain-containing protein</fullName>
    </recommendedName>
</protein>
<feature type="chain" id="PRO_5039103108" description="DUF4871 domain-containing protein" evidence="1">
    <location>
        <begin position="21"/>
        <end position="159"/>
    </location>
</feature>
<organism evidence="2 3">
    <name type="scientific">Lysinibacillus fusiformis</name>
    <dbReference type="NCBI Taxonomy" id="28031"/>
    <lineage>
        <taxon>Bacteria</taxon>
        <taxon>Bacillati</taxon>
        <taxon>Bacillota</taxon>
        <taxon>Bacilli</taxon>
        <taxon>Bacillales</taxon>
        <taxon>Bacillaceae</taxon>
        <taxon>Lysinibacillus</taxon>
    </lineage>
</organism>
<dbReference type="RefSeq" id="WP_069482933.1">
    <property type="nucleotide sequence ID" value="NZ_KV766182.1"/>
</dbReference>
<dbReference type="Gene3D" id="2.60.40.3830">
    <property type="match status" value="1"/>
</dbReference>
<evidence type="ECO:0008006" key="4">
    <source>
        <dbReference type="Google" id="ProtNLM"/>
    </source>
</evidence>
<accession>A0A1E4R0L9</accession>
<dbReference type="EMBL" id="MECQ01000002">
    <property type="protein sequence ID" value="ODV54014.1"/>
    <property type="molecule type" value="Genomic_DNA"/>
</dbReference>
<comment type="caution">
    <text evidence="2">The sequence shown here is derived from an EMBL/GenBank/DDBJ whole genome shotgun (WGS) entry which is preliminary data.</text>
</comment>
<evidence type="ECO:0000313" key="3">
    <source>
        <dbReference type="Proteomes" id="UP000094784"/>
    </source>
</evidence>
<feature type="signal peptide" evidence="1">
    <location>
        <begin position="1"/>
        <end position="20"/>
    </location>
</feature>
<evidence type="ECO:0000256" key="1">
    <source>
        <dbReference type="SAM" id="SignalP"/>
    </source>
</evidence>
<dbReference type="OrthoDB" id="2381403at2"/>
<reference evidence="2 3" key="1">
    <citation type="submission" date="2016-09" db="EMBL/GenBank/DDBJ databases">
        <title>Draft genome sequence of the soil isolate, Lysinibacillus fusiformis M5, a potential hypoxanthine producer.</title>
        <authorList>
            <person name="Gallegos-Monterrosa R."/>
            <person name="Maroti G."/>
            <person name="Balint B."/>
            <person name="Kovacs A.T."/>
        </authorList>
    </citation>
    <scope>NUCLEOTIDE SEQUENCE [LARGE SCALE GENOMIC DNA]</scope>
    <source>
        <strain evidence="2 3">M5</strain>
    </source>
</reference>
<evidence type="ECO:0000313" key="2">
    <source>
        <dbReference type="EMBL" id="ODV54014.1"/>
    </source>
</evidence>